<dbReference type="GO" id="GO:0015697">
    <property type="term" value="P:quaternary ammonium group transport"/>
    <property type="evidence" value="ECO:0007669"/>
    <property type="project" value="UniProtKB-ARBA"/>
</dbReference>
<dbReference type="InterPro" id="IPR027417">
    <property type="entry name" value="P-loop_NTPase"/>
</dbReference>
<dbReference type="Proteomes" id="UP000249185">
    <property type="component" value="Unassembled WGS sequence"/>
</dbReference>
<dbReference type="PROSITE" id="PS00211">
    <property type="entry name" value="ABC_TRANSPORTER_1"/>
    <property type="match status" value="1"/>
</dbReference>
<dbReference type="InterPro" id="IPR003439">
    <property type="entry name" value="ABC_transporter-like_ATP-bd"/>
</dbReference>
<keyword evidence="7" id="KW-0406">Ion transport</keyword>
<evidence type="ECO:0000256" key="8">
    <source>
        <dbReference type="ARBA" id="ARBA00023136"/>
    </source>
</evidence>
<evidence type="ECO:0000256" key="6">
    <source>
        <dbReference type="ARBA" id="ARBA00023004"/>
    </source>
</evidence>
<dbReference type="Pfam" id="PF00005">
    <property type="entry name" value="ABC_tran"/>
    <property type="match status" value="1"/>
</dbReference>
<feature type="domain" description="ABC transporter" evidence="9">
    <location>
        <begin position="56"/>
        <end position="287"/>
    </location>
</feature>
<dbReference type="SUPFAM" id="SSF50331">
    <property type="entry name" value="MOP-like"/>
    <property type="match status" value="1"/>
</dbReference>
<evidence type="ECO:0000313" key="10">
    <source>
        <dbReference type="EMBL" id="PZQ50375.1"/>
    </source>
</evidence>
<proteinExistence type="predicted"/>
<dbReference type="Pfam" id="PF08402">
    <property type="entry name" value="TOBE_2"/>
    <property type="match status" value="1"/>
</dbReference>
<dbReference type="GO" id="GO:0015408">
    <property type="term" value="F:ABC-type ferric iron transporter activity"/>
    <property type="evidence" value="ECO:0007669"/>
    <property type="project" value="InterPro"/>
</dbReference>
<organism evidence="10 11">
    <name type="scientific">Rhodovulum sulfidophilum</name>
    <name type="common">Rhodobacter sulfidophilus</name>
    <dbReference type="NCBI Taxonomy" id="35806"/>
    <lineage>
        <taxon>Bacteria</taxon>
        <taxon>Pseudomonadati</taxon>
        <taxon>Pseudomonadota</taxon>
        <taxon>Alphaproteobacteria</taxon>
        <taxon>Rhodobacterales</taxon>
        <taxon>Paracoccaceae</taxon>
        <taxon>Rhodovulum</taxon>
    </lineage>
</organism>
<keyword evidence="5 10" id="KW-0067">ATP-binding</keyword>
<accession>A0A2W5NHX7</accession>
<keyword evidence="8" id="KW-0472">Membrane</keyword>
<sequence length="414" mass="44163">MEEAGAPLRGRAAVGIRANPIFFVTETSPVNDPRPLIPEFRPGPAAEGAAEAPVRLALDGVGHAFDGGTVLRDIDLTLRSGEIACLLGPSGCGKSTLLRIAAGVERQRSGRVMIDGETVSDAARHLPPEARSIGLVFQDFALFPHLSVEDNVAFGLRGERGDKGARARSLLGRVGLGGHAAKYPHQLSGGEQQRVALARALAPRPRILLMDEPFSGLDNRLRDGIRDETLAILKEEGAAVLLVTHEPEEAMRMADTIALMRAGRIAQLGAPFEIYHRPVDREAAMFFSDINVVPGVRRGGRVETAFGAFAAPAGLPEGAPAEVVIRPQHLRVDFDRSGGPLPTERDGVPARARVARARFMGTSSIVELGMEEGGARLTAVLPGVFLPRPGTPLWLSLPRERCFVFPAEAARLTG</sequence>
<dbReference type="Gene3D" id="3.40.50.300">
    <property type="entry name" value="P-loop containing nucleotide triphosphate hydrolases"/>
    <property type="match status" value="1"/>
</dbReference>
<dbReference type="SMART" id="SM00382">
    <property type="entry name" value="AAA"/>
    <property type="match status" value="1"/>
</dbReference>
<evidence type="ECO:0000256" key="5">
    <source>
        <dbReference type="ARBA" id="ARBA00022840"/>
    </source>
</evidence>
<keyword evidence="1" id="KW-0813">Transport</keyword>
<dbReference type="GO" id="GO:0043190">
    <property type="term" value="C:ATP-binding cassette (ABC) transporter complex"/>
    <property type="evidence" value="ECO:0007669"/>
    <property type="project" value="InterPro"/>
</dbReference>
<evidence type="ECO:0000256" key="7">
    <source>
        <dbReference type="ARBA" id="ARBA00023065"/>
    </source>
</evidence>
<dbReference type="FunFam" id="3.40.50.300:FF:000425">
    <property type="entry name" value="Probable ABC transporter, ATP-binding subunit"/>
    <property type="match status" value="1"/>
</dbReference>
<keyword evidence="6" id="KW-0408">Iron</keyword>
<dbReference type="GO" id="GO:0016887">
    <property type="term" value="F:ATP hydrolysis activity"/>
    <property type="evidence" value="ECO:0007669"/>
    <property type="project" value="InterPro"/>
</dbReference>
<evidence type="ECO:0000256" key="1">
    <source>
        <dbReference type="ARBA" id="ARBA00022448"/>
    </source>
</evidence>
<keyword evidence="4" id="KW-0547">Nucleotide-binding</keyword>
<dbReference type="EMBL" id="QFPW01000004">
    <property type="protein sequence ID" value="PZQ50375.1"/>
    <property type="molecule type" value="Genomic_DNA"/>
</dbReference>
<name>A0A2W5NHX7_RHOSU</name>
<dbReference type="PANTHER" id="PTHR42781">
    <property type="entry name" value="SPERMIDINE/PUTRESCINE IMPORT ATP-BINDING PROTEIN POTA"/>
    <property type="match status" value="1"/>
</dbReference>
<dbReference type="InterPro" id="IPR050093">
    <property type="entry name" value="ABC_SmlMolc_Importer"/>
</dbReference>
<evidence type="ECO:0000256" key="2">
    <source>
        <dbReference type="ARBA" id="ARBA00022475"/>
    </source>
</evidence>
<dbReference type="PANTHER" id="PTHR42781:SF4">
    <property type="entry name" value="SPERMIDINE_PUTRESCINE IMPORT ATP-BINDING PROTEIN POTA"/>
    <property type="match status" value="1"/>
</dbReference>
<dbReference type="InterPro" id="IPR003593">
    <property type="entry name" value="AAA+_ATPase"/>
</dbReference>
<dbReference type="CDD" id="cd03259">
    <property type="entry name" value="ABC_Carb_Solutes_like"/>
    <property type="match status" value="1"/>
</dbReference>
<protein>
    <submittedName>
        <fullName evidence="10">Fe3+/spermidine/putrescine ABC transporter ATP-binding protein</fullName>
    </submittedName>
</protein>
<evidence type="ECO:0000259" key="9">
    <source>
        <dbReference type="PROSITE" id="PS50893"/>
    </source>
</evidence>
<dbReference type="AlphaFoldDB" id="A0A2W5NHX7"/>
<evidence type="ECO:0000313" key="11">
    <source>
        <dbReference type="Proteomes" id="UP000249185"/>
    </source>
</evidence>
<dbReference type="InterPro" id="IPR015853">
    <property type="entry name" value="ABC_transpr_FbpC"/>
</dbReference>
<dbReference type="InterPro" id="IPR017871">
    <property type="entry name" value="ABC_transporter-like_CS"/>
</dbReference>
<evidence type="ECO:0000256" key="4">
    <source>
        <dbReference type="ARBA" id="ARBA00022741"/>
    </source>
</evidence>
<keyword evidence="3" id="KW-0410">Iron transport</keyword>
<dbReference type="PROSITE" id="PS50893">
    <property type="entry name" value="ABC_TRANSPORTER_2"/>
    <property type="match status" value="1"/>
</dbReference>
<gene>
    <name evidence="10" type="ORF">DI556_07405</name>
</gene>
<comment type="caution">
    <text evidence="10">The sequence shown here is derived from an EMBL/GenBank/DDBJ whole genome shotgun (WGS) entry which is preliminary data.</text>
</comment>
<dbReference type="InterPro" id="IPR013611">
    <property type="entry name" value="Transp-assoc_OB_typ2"/>
</dbReference>
<dbReference type="GO" id="GO:0005524">
    <property type="term" value="F:ATP binding"/>
    <property type="evidence" value="ECO:0007669"/>
    <property type="project" value="UniProtKB-KW"/>
</dbReference>
<keyword evidence="2" id="KW-1003">Cell membrane</keyword>
<evidence type="ECO:0000256" key="3">
    <source>
        <dbReference type="ARBA" id="ARBA00022496"/>
    </source>
</evidence>
<reference evidence="10 11" key="1">
    <citation type="submission" date="2017-08" db="EMBL/GenBank/DDBJ databases">
        <title>Infants hospitalized years apart are colonized by the same room-sourced microbial strains.</title>
        <authorList>
            <person name="Brooks B."/>
            <person name="Olm M.R."/>
            <person name="Firek B.A."/>
            <person name="Baker R."/>
            <person name="Thomas B.C."/>
            <person name="Morowitz M.J."/>
            <person name="Banfield J.F."/>
        </authorList>
    </citation>
    <scope>NUCLEOTIDE SEQUENCE [LARGE SCALE GENOMIC DNA]</scope>
    <source>
        <strain evidence="10">S2_005_002_R2_34</strain>
    </source>
</reference>
<dbReference type="SUPFAM" id="SSF52540">
    <property type="entry name" value="P-loop containing nucleoside triphosphate hydrolases"/>
    <property type="match status" value="1"/>
</dbReference>
<dbReference type="InterPro" id="IPR008995">
    <property type="entry name" value="Mo/tungstate-bd_C_term_dom"/>
</dbReference>